<feature type="non-terminal residue" evidence="1">
    <location>
        <position position="1"/>
    </location>
</feature>
<dbReference type="AlphaFoldDB" id="A0AA40A3Q8"/>
<evidence type="ECO:0000313" key="2">
    <source>
        <dbReference type="Proteomes" id="UP001172102"/>
    </source>
</evidence>
<organism evidence="1 2">
    <name type="scientific">Lasiosphaeris hirsuta</name>
    <dbReference type="NCBI Taxonomy" id="260670"/>
    <lineage>
        <taxon>Eukaryota</taxon>
        <taxon>Fungi</taxon>
        <taxon>Dikarya</taxon>
        <taxon>Ascomycota</taxon>
        <taxon>Pezizomycotina</taxon>
        <taxon>Sordariomycetes</taxon>
        <taxon>Sordariomycetidae</taxon>
        <taxon>Sordariales</taxon>
        <taxon>Lasiosphaeriaceae</taxon>
        <taxon>Lasiosphaeris</taxon>
    </lineage>
</organism>
<protein>
    <submittedName>
        <fullName evidence="1">Uncharacterized protein</fullName>
    </submittedName>
</protein>
<name>A0AA40A3Q8_9PEZI</name>
<gene>
    <name evidence="1" type="ORF">B0H67DRAFT_496260</name>
</gene>
<accession>A0AA40A3Q8</accession>
<dbReference type="EMBL" id="JAUKUA010000006">
    <property type="protein sequence ID" value="KAK0708719.1"/>
    <property type="molecule type" value="Genomic_DNA"/>
</dbReference>
<dbReference type="Proteomes" id="UP001172102">
    <property type="component" value="Unassembled WGS sequence"/>
</dbReference>
<reference evidence="1" key="1">
    <citation type="submission" date="2023-06" db="EMBL/GenBank/DDBJ databases">
        <title>Genome-scale phylogeny and comparative genomics of the fungal order Sordariales.</title>
        <authorList>
            <consortium name="Lawrence Berkeley National Laboratory"/>
            <person name="Hensen N."/>
            <person name="Bonometti L."/>
            <person name="Westerberg I."/>
            <person name="Brannstrom I.O."/>
            <person name="Guillou S."/>
            <person name="Cros-Aarteil S."/>
            <person name="Calhoun S."/>
            <person name="Haridas S."/>
            <person name="Kuo A."/>
            <person name="Mondo S."/>
            <person name="Pangilinan J."/>
            <person name="Riley R."/>
            <person name="Labutti K."/>
            <person name="Andreopoulos B."/>
            <person name="Lipzen A."/>
            <person name="Chen C."/>
            <person name="Yanf M."/>
            <person name="Daum C."/>
            <person name="Ng V."/>
            <person name="Clum A."/>
            <person name="Steindorff A."/>
            <person name="Ohm R."/>
            <person name="Martin F."/>
            <person name="Silar P."/>
            <person name="Natvig D."/>
            <person name="Lalanne C."/>
            <person name="Gautier V."/>
            <person name="Ament-Velasquez S.L."/>
            <person name="Kruys A."/>
            <person name="Hutchinson M.I."/>
            <person name="Powell A.J."/>
            <person name="Barry K."/>
            <person name="Miller A.N."/>
            <person name="Grigoriev I.V."/>
            <person name="Debuchy R."/>
            <person name="Gladieux P."/>
            <person name="Thoren M.H."/>
            <person name="Johannesson H."/>
        </authorList>
    </citation>
    <scope>NUCLEOTIDE SEQUENCE</scope>
    <source>
        <strain evidence="1">SMH4607-1</strain>
    </source>
</reference>
<sequence length="59" mass="6539">ALVGKNSFSFTTWFRINNDLPALGKEGQVLYGLMEVVSVPSFKGMTEARNYSLVGRELV</sequence>
<evidence type="ECO:0000313" key="1">
    <source>
        <dbReference type="EMBL" id="KAK0708719.1"/>
    </source>
</evidence>
<keyword evidence="2" id="KW-1185">Reference proteome</keyword>
<proteinExistence type="predicted"/>
<comment type="caution">
    <text evidence="1">The sequence shown here is derived from an EMBL/GenBank/DDBJ whole genome shotgun (WGS) entry which is preliminary data.</text>
</comment>